<dbReference type="AlphaFoldDB" id="A0AAU7G7E3"/>
<gene>
    <name evidence="1" type="ORF">AAME72_10510</name>
</gene>
<evidence type="ECO:0000313" key="1">
    <source>
        <dbReference type="EMBL" id="XBM46527.1"/>
    </source>
</evidence>
<accession>A0AAU7G7E3</accession>
<organism evidence="1">
    <name type="scientific">Leifsonia sp. NPDC080035</name>
    <dbReference type="NCBI Taxonomy" id="3143936"/>
    <lineage>
        <taxon>Bacteria</taxon>
        <taxon>Bacillati</taxon>
        <taxon>Actinomycetota</taxon>
        <taxon>Actinomycetes</taxon>
        <taxon>Micrococcales</taxon>
        <taxon>Microbacteriaceae</taxon>
        <taxon>Leifsonia</taxon>
    </lineage>
</organism>
<name>A0AAU7G7E3_9MICO</name>
<dbReference type="InterPro" id="IPR058347">
    <property type="entry name" value="DUF8034"/>
</dbReference>
<dbReference type="EMBL" id="CP157390">
    <property type="protein sequence ID" value="XBM46527.1"/>
    <property type="molecule type" value="Genomic_DNA"/>
</dbReference>
<sequence length="645" mass="70209">METITGVPASTIPAWAVLQRRLFDDIEDAWRLFAARYTHEDGGVRFPAVFTDRDGVDDLYEPFFNWPAFYLLGGSDEVLAAAKRHWNGVTAQLTAAGMLTDEYENGYDWFHQGESLLFFYGICAADPGDPHFAARARRFAELYTDPAAGNYDPEHNIVRAPHNGALGPRPGLNDVVQPYSADLAEMERYGLPLEYVDGIERWSDLADPARARAMGEAMQRAATGDVVVNLAATSLVANRWLYDGDPASADWIERYVGGWAQRARANGGLVPDSVAPDGTVGGLHDGRWFGGHYGWTWPHGLPSVGMATVVSGLNAALVTGDDAHLDTARAVLDAVLAEAIVAPVADTPYSLRGGWLARLGKDAEKPGMLVPHRFGRDGWFDYAPMPLELPTWLWWWSRGDADRERLRIVRDGLPATDEPVKPFRDKAEAGHEAPWLDFLDGRLPDYPELALSMALGQVARRVAMIDADDSDPSTVHLHFWQRVNPVVTEVLTQLVSGAPQVLYNGGLPFAAVEYEDADRGRPGLPADVAALVTVLDRDRIELQLVNVSPRHARRVVVRPSRFGRARLTAVGFGTADGADYPGPTTAYAAVAGRQGHALVDTDANGVEVLLPPAHRIDLVLVTAPADAPAHHRGAPAIAQTADSKE</sequence>
<dbReference type="Pfam" id="PF26099">
    <property type="entry name" value="DUF8034"/>
    <property type="match status" value="1"/>
</dbReference>
<proteinExistence type="predicted"/>
<reference evidence="1" key="1">
    <citation type="submission" date="2024-05" db="EMBL/GenBank/DDBJ databases">
        <title>The Natural Products Discovery Center: Release of the First 8490 Sequenced Strains for Exploring Actinobacteria Biosynthetic Diversity.</title>
        <authorList>
            <person name="Kalkreuter E."/>
            <person name="Kautsar S.A."/>
            <person name="Yang D."/>
            <person name="Bader C.D."/>
            <person name="Teijaro C.N."/>
            <person name="Fluegel L."/>
            <person name="Davis C.M."/>
            <person name="Simpson J.R."/>
            <person name="Lauterbach L."/>
            <person name="Steele A.D."/>
            <person name="Gui C."/>
            <person name="Meng S."/>
            <person name="Li G."/>
            <person name="Viehrig K."/>
            <person name="Ye F."/>
            <person name="Su P."/>
            <person name="Kiefer A.F."/>
            <person name="Nichols A."/>
            <person name="Cepeda A.J."/>
            <person name="Yan W."/>
            <person name="Fan B."/>
            <person name="Jiang Y."/>
            <person name="Adhikari A."/>
            <person name="Zheng C.-J."/>
            <person name="Schuster L."/>
            <person name="Cowan T.M."/>
            <person name="Smanski M.J."/>
            <person name="Chevrette M.G."/>
            <person name="de Carvalho L.P.S."/>
            <person name="Shen B."/>
        </authorList>
    </citation>
    <scope>NUCLEOTIDE SEQUENCE</scope>
    <source>
        <strain evidence="1">NPDC080035</strain>
    </source>
</reference>
<dbReference type="RefSeq" id="WP_348786512.1">
    <property type="nucleotide sequence ID" value="NZ_CP157390.1"/>
</dbReference>
<protein>
    <submittedName>
        <fullName evidence="1">Uncharacterized protein</fullName>
    </submittedName>
</protein>